<evidence type="ECO:0000256" key="1">
    <source>
        <dbReference type="SAM" id="MobiDB-lite"/>
    </source>
</evidence>
<dbReference type="EMBL" id="EQ973912">
    <property type="protein sequence ID" value="EEF39102.1"/>
    <property type="molecule type" value="Genomic_DNA"/>
</dbReference>
<keyword evidence="3" id="KW-1185">Reference proteome</keyword>
<feature type="compositionally biased region" description="Polar residues" evidence="1">
    <location>
        <begin position="15"/>
        <end position="50"/>
    </location>
</feature>
<sequence>MNVEEGINFNGAPQVVNSQESSTTVGLLTSAVTNTQPTQRTQNYKRPTLQ</sequence>
<organism evidence="2 3">
    <name type="scientific">Ricinus communis</name>
    <name type="common">Castor bean</name>
    <dbReference type="NCBI Taxonomy" id="3988"/>
    <lineage>
        <taxon>Eukaryota</taxon>
        <taxon>Viridiplantae</taxon>
        <taxon>Streptophyta</taxon>
        <taxon>Embryophyta</taxon>
        <taxon>Tracheophyta</taxon>
        <taxon>Spermatophyta</taxon>
        <taxon>Magnoliopsida</taxon>
        <taxon>eudicotyledons</taxon>
        <taxon>Gunneridae</taxon>
        <taxon>Pentapetalae</taxon>
        <taxon>rosids</taxon>
        <taxon>fabids</taxon>
        <taxon>Malpighiales</taxon>
        <taxon>Euphorbiaceae</taxon>
        <taxon>Acalyphoideae</taxon>
        <taxon>Acalypheae</taxon>
        <taxon>Ricinus</taxon>
    </lineage>
</organism>
<protein>
    <submittedName>
        <fullName evidence="2">Uncharacterized protein</fullName>
    </submittedName>
</protein>
<reference evidence="3" key="1">
    <citation type="journal article" date="2010" name="Nat. Biotechnol.">
        <title>Draft genome sequence of the oilseed species Ricinus communis.</title>
        <authorList>
            <person name="Chan A.P."/>
            <person name="Crabtree J."/>
            <person name="Zhao Q."/>
            <person name="Lorenzi H."/>
            <person name="Orvis J."/>
            <person name="Puiu D."/>
            <person name="Melake-Berhan A."/>
            <person name="Jones K.M."/>
            <person name="Redman J."/>
            <person name="Chen G."/>
            <person name="Cahoon E.B."/>
            <person name="Gedil M."/>
            <person name="Stanke M."/>
            <person name="Haas B.J."/>
            <person name="Wortman J.R."/>
            <person name="Fraser-Liggett C.M."/>
            <person name="Ravel J."/>
            <person name="Rabinowicz P.D."/>
        </authorList>
    </citation>
    <scope>NUCLEOTIDE SEQUENCE [LARGE SCALE GENOMIC DNA]</scope>
    <source>
        <strain evidence="3">cv. Hale</strain>
    </source>
</reference>
<proteinExistence type="predicted"/>
<dbReference type="InParanoid" id="B9SB94"/>
<gene>
    <name evidence="2" type="ORF">RCOM_0649300</name>
</gene>
<evidence type="ECO:0000313" key="3">
    <source>
        <dbReference type="Proteomes" id="UP000008311"/>
    </source>
</evidence>
<evidence type="ECO:0000313" key="2">
    <source>
        <dbReference type="EMBL" id="EEF39102.1"/>
    </source>
</evidence>
<dbReference type="Proteomes" id="UP000008311">
    <property type="component" value="Unassembled WGS sequence"/>
</dbReference>
<dbReference type="AlphaFoldDB" id="B9SB94"/>
<name>B9SB94_RICCO</name>
<feature type="region of interest" description="Disordered" evidence="1">
    <location>
        <begin position="1"/>
        <end position="50"/>
    </location>
</feature>
<accession>B9SB94</accession>